<dbReference type="PANTHER" id="PTHR24282:SF255">
    <property type="entry name" value="CYTOCHROME P450 72A11-RELATED"/>
    <property type="match status" value="1"/>
</dbReference>
<keyword evidence="7" id="KW-0560">Oxidoreductase</keyword>
<keyword evidence="6" id="KW-1133">Transmembrane helix</keyword>
<dbReference type="GO" id="GO:0004497">
    <property type="term" value="F:monooxygenase activity"/>
    <property type="evidence" value="ECO:0007669"/>
    <property type="project" value="UniProtKB-KW"/>
</dbReference>
<evidence type="ECO:0000256" key="1">
    <source>
        <dbReference type="ARBA" id="ARBA00004370"/>
    </source>
</evidence>
<evidence type="ECO:0000256" key="8">
    <source>
        <dbReference type="ARBA" id="ARBA00023004"/>
    </source>
</evidence>
<keyword evidence="10" id="KW-0472">Membrane</keyword>
<dbReference type="PANTHER" id="PTHR24282">
    <property type="entry name" value="CYTOCHROME P450 FAMILY MEMBER"/>
    <property type="match status" value="1"/>
</dbReference>
<keyword evidence="4" id="KW-0812">Transmembrane</keyword>
<evidence type="ECO:0008006" key="13">
    <source>
        <dbReference type="Google" id="ProtNLM"/>
    </source>
</evidence>
<evidence type="ECO:0000313" key="11">
    <source>
        <dbReference type="EMBL" id="KAF8408896.1"/>
    </source>
</evidence>
<dbReference type="InterPro" id="IPR036396">
    <property type="entry name" value="Cyt_P450_sf"/>
</dbReference>
<evidence type="ECO:0000256" key="5">
    <source>
        <dbReference type="ARBA" id="ARBA00022723"/>
    </source>
</evidence>
<evidence type="ECO:0000256" key="4">
    <source>
        <dbReference type="ARBA" id="ARBA00022692"/>
    </source>
</evidence>
<dbReference type="PRINTS" id="PR00463">
    <property type="entry name" value="EP450I"/>
</dbReference>
<name>A0A834ZKS1_TETSI</name>
<keyword evidence="12" id="KW-1185">Reference proteome</keyword>
<keyword evidence="5" id="KW-0479">Metal-binding</keyword>
<reference evidence="11 12" key="1">
    <citation type="submission" date="2020-04" db="EMBL/GenBank/DDBJ databases">
        <title>Plant Genome Project.</title>
        <authorList>
            <person name="Zhang R.-G."/>
        </authorList>
    </citation>
    <scope>NUCLEOTIDE SEQUENCE [LARGE SCALE GENOMIC DNA]</scope>
    <source>
        <strain evidence="11">YNK0</strain>
        <tissue evidence="11">Leaf</tissue>
    </source>
</reference>
<evidence type="ECO:0000256" key="6">
    <source>
        <dbReference type="ARBA" id="ARBA00022989"/>
    </source>
</evidence>
<dbReference type="InterPro" id="IPR050665">
    <property type="entry name" value="Cytochrome_P450_Monooxygen"/>
</dbReference>
<dbReference type="Proteomes" id="UP000655225">
    <property type="component" value="Unassembled WGS sequence"/>
</dbReference>
<organism evidence="11 12">
    <name type="scientific">Tetracentron sinense</name>
    <name type="common">Spur-leaf</name>
    <dbReference type="NCBI Taxonomy" id="13715"/>
    <lineage>
        <taxon>Eukaryota</taxon>
        <taxon>Viridiplantae</taxon>
        <taxon>Streptophyta</taxon>
        <taxon>Embryophyta</taxon>
        <taxon>Tracheophyta</taxon>
        <taxon>Spermatophyta</taxon>
        <taxon>Magnoliopsida</taxon>
        <taxon>Trochodendrales</taxon>
        <taxon>Trochodendraceae</taxon>
        <taxon>Tetracentron</taxon>
    </lineage>
</organism>
<sequence length="201" mass="23203">MGKVVLVEGSRELDVWPELQNLTGDVMSRAVFGSSYEEARQIFQLQNDQTILLSHVIQSVYIPGLRFLPTKRNNRMKEIDKEVQALLRWIVNKREKDMKAGEASNDDLLALLIESNRKDIQEYGNKKNVGLSIEEVIEECRIFYFAGKETTSVLLAWTMVVLSMHSNWQMQAREEVLQVFGNNNPEFDVLSHLKNCNHDFV</sequence>
<evidence type="ECO:0000256" key="3">
    <source>
        <dbReference type="ARBA" id="ARBA00022617"/>
    </source>
</evidence>
<dbReference type="GO" id="GO:0016020">
    <property type="term" value="C:membrane"/>
    <property type="evidence" value="ECO:0007669"/>
    <property type="project" value="UniProtKB-SubCell"/>
</dbReference>
<dbReference type="GO" id="GO:0020037">
    <property type="term" value="F:heme binding"/>
    <property type="evidence" value="ECO:0007669"/>
    <property type="project" value="InterPro"/>
</dbReference>
<dbReference type="GO" id="GO:0005506">
    <property type="term" value="F:iron ion binding"/>
    <property type="evidence" value="ECO:0007669"/>
    <property type="project" value="InterPro"/>
</dbReference>
<dbReference type="Gene3D" id="1.20.120.990">
    <property type="entry name" value="Glycosyltransferase family 88, C-terminal domain"/>
    <property type="match status" value="1"/>
</dbReference>
<protein>
    <recommendedName>
        <fullName evidence="13">Cytochrome P450</fullName>
    </recommendedName>
</protein>
<dbReference type="AlphaFoldDB" id="A0A834ZKS1"/>
<keyword evidence="3" id="KW-0349">Heme</keyword>
<dbReference type="EMBL" id="JABCRI010000003">
    <property type="protein sequence ID" value="KAF8408896.1"/>
    <property type="molecule type" value="Genomic_DNA"/>
</dbReference>
<evidence type="ECO:0000256" key="9">
    <source>
        <dbReference type="ARBA" id="ARBA00023033"/>
    </source>
</evidence>
<evidence type="ECO:0000256" key="7">
    <source>
        <dbReference type="ARBA" id="ARBA00023002"/>
    </source>
</evidence>
<gene>
    <name evidence="11" type="ORF">HHK36_004965</name>
</gene>
<dbReference type="InterPro" id="IPR001128">
    <property type="entry name" value="Cyt_P450"/>
</dbReference>
<comment type="subcellular location">
    <subcellularLocation>
        <location evidence="1">Membrane</location>
    </subcellularLocation>
</comment>
<evidence type="ECO:0000313" key="12">
    <source>
        <dbReference type="Proteomes" id="UP000655225"/>
    </source>
</evidence>
<dbReference type="SUPFAM" id="SSF48264">
    <property type="entry name" value="Cytochrome P450"/>
    <property type="match status" value="1"/>
</dbReference>
<comment type="similarity">
    <text evidence="2">Belongs to the cytochrome P450 family.</text>
</comment>
<proteinExistence type="inferred from homology"/>
<dbReference type="GO" id="GO:0016705">
    <property type="term" value="F:oxidoreductase activity, acting on paired donors, with incorporation or reduction of molecular oxygen"/>
    <property type="evidence" value="ECO:0007669"/>
    <property type="project" value="InterPro"/>
</dbReference>
<evidence type="ECO:0000256" key="10">
    <source>
        <dbReference type="ARBA" id="ARBA00023136"/>
    </source>
</evidence>
<keyword evidence="9" id="KW-0503">Monooxygenase</keyword>
<dbReference type="Pfam" id="PF00067">
    <property type="entry name" value="p450"/>
    <property type="match status" value="1"/>
</dbReference>
<dbReference type="InterPro" id="IPR002401">
    <property type="entry name" value="Cyt_P450_E_grp-I"/>
</dbReference>
<dbReference type="OMA" id="WHIDRRI"/>
<evidence type="ECO:0000256" key="2">
    <source>
        <dbReference type="ARBA" id="ARBA00010617"/>
    </source>
</evidence>
<keyword evidence="8" id="KW-0408">Iron</keyword>
<accession>A0A834ZKS1</accession>
<dbReference type="OrthoDB" id="1470350at2759"/>
<comment type="caution">
    <text evidence="11">The sequence shown here is derived from an EMBL/GenBank/DDBJ whole genome shotgun (WGS) entry which is preliminary data.</text>
</comment>